<reference evidence="2" key="2">
    <citation type="submission" date="2015-01" db="EMBL/GenBank/DDBJ databases">
        <title>Complete genome sequence of Methylobacterium aquaticum strain 22A.</title>
        <authorList>
            <person name="Tani A."/>
            <person name="Ogura Y."/>
            <person name="Hayashi T."/>
        </authorList>
    </citation>
    <scope>NUCLEOTIDE SEQUENCE [LARGE SCALE GENOMIC DNA]</scope>
    <source>
        <strain evidence="2">MA-22A</strain>
    </source>
</reference>
<name>A0A0C6F6K3_9HYPH</name>
<evidence type="ECO:0000313" key="2">
    <source>
        <dbReference type="Proteomes" id="UP000061432"/>
    </source>
</evidence>
<gene>
    <name evidence="1" type="ORF">Maq22A_c02415</name>
</gene>
<dbReference type="Proteomes" id="UP000061432">
    <property type="component" value="Chromosome"/>
</dbReference>
<protein>
    <submittedName>
        <fullName evidence="1">Uncharacterized protein</fullName>
    </submittedName>
</protein>
<dbReference type="KEGG" id="maqu:Maq22A_c02415"/>
<dbReference type="AlphaFoldDB" id="A0A0C6F6K3"/>
<proteinExistence type="predicted"/>
<reference evidence="1 2" key="1">
    <citation type="journal article" date="2015" name="Genome Announc.">
        <title>Complete Genome Sequence of Methylobacterium aquaticum Strain 22A, Isolated from Racomitrium japonicum Moss.</title>
        <authorList>
            <person name="Tani A."/>
            <person name="Ogura Y."/>
            <person name="Hayashi T."/>
            <person name="Kimbara K."/>
        </authorList>
    </citation>
    <scope>NUCLEOTIDE SEQUENCE [LARGE SCALE GENOMIC DNA]</scope>
    <source>
        <strain evidence="1 2">MA-22A</strain>
    </source>
</reference>
<dbReference type="OrthoDB" id="8004053at2"/>
<sequence>MAFLNAMGAVSRHGQWRLQRVLRSILPDGRVDASDAGLIDFSAASEILLQVVPRQPRGNHDPHPVLAASAVAGTLVVSNPGVVEALFPLGWSAHVPAGVYDVRIWMTVGPETALIFDNPVELR</sequence>
<dbReference type="PATRIC" id="fig|270351.10.peg.486"/>
<dbReference type="EMBL" id="AP014704">
    <property type="protein sequence ID" value="BAQ43963.1"/>
    <property type="molecule type" value="Genomic_DNA"/>
</dbReference>
<accession>A0A0C6F6K3</accession>
<dbReference type="RefSeq" id="WP_060845552.1">
    <property type="nucleotide sequence ID" value="NZ_AP014704.1"/>
</dbReference>
<evidence type="ECO:0000313" key="1">
    <source>
        <dbReference type="EMBL" id="BAQ43963.1"/>
    </source>
</evidence>
<organism evidence="1 2">
    <name type="scientific">Methylobacterium aquaticum</name>
    <dbReference type="NCBI Taxonomy" id="270351"/>
    <lineage>
        <taxon>Bacteria</taxon>
        <taxon>Pseudomonadati</taxon>
        <taxon>Pseudomonadota</taxon>
        <taxon>Alphaproteobacteria</taxon>
        <taxon>Hyphomicrobiales</taxon>
        <taxon>Methylobacteriaceae</taxon>
        <taxon>Methylobacterium</taxon>
    </lineage>
</organism>
<dbReference type="STRING" id="270351.Maq22A_c02415"/>